<dbReference type="GO" id="GO:0071949">
    <property type="term" value="F:FAD binding"/>
    <property type="evidence" value="ECO:0007669"/>
    <property type="project" value="InterPro"/>
</dbReference>
<reference evidence="9 10" key="1">
    <citation type="journal article" date="2012" name="J. Bacteriol.">
        <title>Genome Sequence of the Alkane-Degrading Bacterium Alcanivorax hongdengensis Type Strain A-11-3.</title>
        <authorList>
            <person name="Lai Q."/>
            <person name="Shao Z."/>
        </authorList>
    </citation>
    <scope>NUCLEOTIDE SEQUENCE [LARGE SCALE GENOMIC DNA]</scope>
    <source>
        <strain evidence="9 10">A-11-3</strain>
    </source>
</reference>
<dbReference type="InterPro" id="IPR036188">
    <property type="entry name" value="FAD/NAD-bd_sf"/>
</dbReference>
<dbReference type="EMBL" id="AMRJ01000034">
    <property type="protein sequence ID" value="EKF73125.1"/>
    <property type="molecule type" value="Genomic_DNA"/>
</dbReference>
<evidence type="ECO:0000256" key="2">
    <source>
        <dbReference type="ARBA" id="ARBA00004749"/>
    </source>
</evidence>
<dbReference type="Proteomes" id="UP000010164">
    <property type="component" value="Unassembled WGS sequence"/>
</dbReference>
<proteinExistence type="inferred from homology"/>
<dbReference type="SUPFAM" id="SSF51905">
    <property type="entry name" value="FAD/NAD(P)-binding domain"/>
    <property type="match status" value="1"/>
</dbReference>
<keyword evidence="5" id="KW-0274">FAD</keyword>
<organism evidence="9 10">
    <name type="scientific">Alcanivorax hongdengensis A-11-3</name>
    <dbReference type="NCBI Taxonomy" id="1177179"/>
    <lineage>
        <taxon>Bacteria</taxon>
        <taxon>Pseudomonadati</taxon>
        <taxon>Pseudomonadota</taxon>
        <taxon>Gammaproteobacteria</taxon>
        <taxon>Oceanospirillales</taxon>
        <taxon>Alcanivoracaceae</taxon>
        <taxon>Alcanivorax</taxon>
    </lineage>
</organism>
<dbReference type="InterPro" id="IPR010971">
    <property type="entry name" value="UbiH/COQ6"/>
</dbReference>
<evidence type="ECO:0000256" key="7">
    <source>
        <dbReference type="ARBA" id="ARBA00023033"/>
    </source>
</evidence>
<dbReference type="STRING" id="1177179.A11A3_15277"/>
<keyword evidence="7" id="KW-0503">Monooxygenase</keyword>
<accession>L0WBL0</accession>
<comment type="pathway">
    <text evidence="2">Cofactor biosynthesis; ubiquinone biosynthesis.</text>
</comment>
<dbReference type="GO" id="GO:0008681">
    <property type="term" value="F:2-octaprenyl-6-methoxyphenol hydroxylase activity"/>
    <property type="evidence" value="ECO:0007669"/>
    <property type="project" value="TreeGrafter"/>
</dbReference>
<dbReference type="NCBIfam" id="TIGR01988">
    <property type="entry name" value="Ubi-OHases"/>
    <property type="match status" value="1"/>
</dbReference>
<dbReference type="UniPathway" id="UPA00232"/>
<dbReference type="Gene3D" id="3.50.50.60">
    <property type="entry name" value="FAD/NAD(P)-binding domain"/>
    <property type="match status" value="2"/>
</dbReference>
<keyword evidence="10" id="KW-1185">Reference proteome</keyword>
<keyword evidence="4" id="KW-0285">Flavoprotein</keyword>
<evidence type="ECO:0000256" key="5">
    <source>
        <dbReference type="ARBA" id="ARBA00022827"/>
    </source>
</evidence>
<evidence type="ECO:0000256" key="6">
    <source>
        <dbReference type="ARBA" id="ARBA00023002"/>
    </source>
</evidence>
<evidence type="ECO:0000313" key="10">
    <source>
        <dbReference type="Proteomes" id="UP000010164"/>
    </source>
</evidence>
<dbReference type="PANTHER" id="PTHR43876">
    <property type="entry name" value="UBIQUINONE BIOSYNTHESIS MONOOXYGENASE COQ6, MITOCHONDRIAL"/>
    <property type="match status" value="1"/>
</dbReference>
<comment type="similarity">
    <text evidence="3">Belongs to the UbiH/COQ6 family.</text>
</comment>
<dbReference type="eggNOG" id="COG0654">
    <property type="taxonomic scope" value="Bacteria"/>
</dbReference>
<sequence length="385" mass="41488">MLIVGGGMAGAMLALLLRHHGSGPVTLVESHPLTLPDAPPLTPSFDARSTALSAGTLQVLDMLGLGQALREHAAAIHTVHVSRQSRLGITRMRAEEEGLSQLGAVVENRWLGYVLLQAVYADPAITVRAPARLTGIRRRVDGYEATLDDGDTLHTPLLIAADGANSQTREWLGISARRTDLGHDALIANLALDGDHQGIAYERFLNQGPLALLPLPGQRVALVWTGPRAQVDDWMQQDDDTLLTTLNECRPADAPMLTAMGQRQRYPLVLSHACAQAVPFAVVVGNAAHTLHPVAGQGFNLTVRDLTLLAEQVGGAQNPGDLTRLNAYVEAREADQALIGQASRWLPELFRVQQPLFAHTRQLGLVALDIFPGLRRGFARRAMGL</sequence>
<evidence type="ECO:0000256" key="3">
    <source>
        <dbReference type="ARBA" id="ARBA00005349"/>
    </source>
</evidence>
<dbReference type="InterPro" id="IPR002938">
    <property type="entry name" value="FAD-bd"/>
</dbReference>
<dbReference type="PRINTS" id="PR00420">
    <property type="entry name" value="RNGMNOXGNASE"/>
</dbReference>
<evidence type="ECO:0000256" key="1">
    <source>
        <dbReference type="ARBA" id="ARBA00001974"/>
    </source>
</evidence>
<feature type="domain" description="FAD-binding" evidence="8">
    <location>
        <begin position="2"/>
        <end position="334"/>
    </location>
</feature>
<dbReference type="PANTHER" id="PTHR43876:SF8">
    <property type="entry name" value="2-OCTAPRENYL-6-METHOXYPHENOL HYDROXYLASE"/>
    <property type="match status" value="1"/>
</dbReference>
<comment type="caution">
    <text evidence="9">The sequence shown here is derived from an EMBL/GenBank/DDBJ whole genome shotgun (WGS) entry which is preliminary data.</text>
</comment>
<dbReference type="GO" id="GO:0006744">
    <property type="term" value="P:ubiquinone biosynthetic process"/>
    <property type="evidence" value="ECO:0007669"/>
    <property type="project" value="UniProtKB-UniPathway"/>
</dbReference>
<comment type="cofactor">
    <cofactor evidence="1">
        <name>FAD</name>
        <dbReference type="ChEBI" id="CHEBI:57692"/>
    </cofactor>
</comment>
<evidence type="ECO:0000313" key="9">
    <source>
        <dbReference type="EMBL" id="EKF73125.1"/>
    </source>
</evidence>
<dbReference type="InterPro" id="IPR051205">
    <property type="entry name" value="UbiH/COQ6_monooxygenase"/>
</dbReference>
<evidence type="ECO:0000256" key="4">
    <source>
        <dbReference type="ARBA" id="ARBA00022630"/>
    </source>
</evidence>
<protein>
    <submittedName>
        <fullName evidence="9">Oxygenase</fullName>
    </submittedName>
</protein>
<evidence type="ECO:0000259" key="8">
    <source>
        <dbReference type="Pfam" id="PF01494"/>
    </source>
</evidence>
<name>L0WBL0_9GAMM</name>
<dbReference type="Pfam" id="PF01494">
    <property type="entry name" value="FAD_binding_3"/>
    <property type="match status" value="1"/>
</dbReference>
<dbReference type="PATRIC" id="fig|1177179.3.peg.3007"/>
<keyword evidence="6" id="KW-0560">Oxidoreductase</keyword>
<gene>
    <name evidence="9" type="ORF">A11A3_15277</name>
</gene>
<dbReference type="AlphaFoldDB" id="L0WBL0"/>